<gene>
    <name evidence="7" type="ordered locus">Metig_1311</name>
</gene>
<dbReference type="GO" id="GO:0046872">
    <property type="term" value="F:metal ion binding"/>
    <property type="evidence" value="ECO:0007669"/>
    <property type="project" value="UniProtKB-KW"/>
</dbReference>
<dbReference type="PROSITE" id="PS51918">
    <property type="entry name" value="RADICAL_SAM"/>
    <property type="match status" value="1"/>
</dbReference>
<dbReference type="SMART" id="SM00729">
    <property type="entry name" value="Elp3"/>
    <property type="match status" value="1"/>
</dbReference>
<dbReference type="GO" id="GO:0031419">
    <property type="term" value="F:cobalamin binding"/>
    <property type="evidence" value="ECO:0007669"/>
    <property type="project" value="InterPro"/>
</dbReference>
<dbReference type="SUPFAM" id="SSF51366">
    <property type="entry name" value="Ribulose-phoshate binding barrel"/>
    <property type="match status" value="1"/>
</dbReference>
<reference evidence="7 8" key="1">
    <citation type="submission" date="2011-05" db="EMBL/GenBank/DDBJ databases">
        <title>Complete sequence of Methanotorris igneus Kol 5.</title>
        <authorList>
            <consortium name="US DOE Joint Genome Institute"/>
            <person name="Lucas S."/>
            <person name="Han J."/>
            <person name="Lapidus A."/>
            <person name="Cheng J.-F."/>
            <person name="Goodwin L."/>
            <person name="Pitluck S."/>
            <person name="Peters L."/>
            <person name="Mikhailova N."/>
            <person name="Chertkov O."/>
            <person name="Han C."/>
            <person name="Tapia R."/>
            <person name="Land M."/>
            <person name="Hauser L."/>
            <person name="Kyrpides N."/>
            <person name="Ivanova N."/>
            <person name="Pagani I."/>
            <person name="Sieprawska-Lupa M."/>
            <person name="Whitman W."/>
            <person name="Woyke T."/>
        </authorList>
    </citation>
    <scope>NUCLEOTIDE SEQUENCE [LARGE SCALE GENOMIC DNA]</scope>
    <source>
        <strain evidence="8">DSM 5666 / JCM 11834 / Kol 5</strain>
    </source>
</reference>
<comment type="cofactor">
    <cofactor evidence="1">
        <name>[4Fe-4S] cluster</name>
        <dbReference type="ChEBI" id="CHEBI:49883"/>
    </cofactor>
</comment>
<evidence type="ECO:0000256" key="4">
    <source>
        <dbReference type="ARBA" id="ARBA00023004"/>
    </source>
</evidence>
<dbReference type="PANTHER" id="PTHR43409:SF17">
    <property type="entry name" value="METHYLTHIOTRANSFERASE MJ0865-RELATED"/>
    <property type="match status" value="1"/>
</dbReference>
<dbReference type="AlphaFoldDB" id="F6BEQ1"/>
<evidence type="ECO:0000313" key="7">
    <source>
        <dbReference type="EMBL" id="AEF96848.1"/>
    </source>
</evidence>
<dbReference type="InterPro" id="IPR006638">
    <property type="entry name" value="Elp3/MiaA/NifB-like_rSAM"/>
</dbReference>
<dbReference type="InterPro" id="IPR058240">
    <property type="entry name" value="rSAM_sf"/>
</dbReference>
<dbReference type="CDD" id="cd01335">
    <property type="entry name" value="Radical_SAM"/>
    <property type="match status" value="1"/>
</dbReference>
<sequence>MCPISNANDHNLNIGFRLTSKNRYSVSKLYPLIGGKLFKDFNKLISNIEDLDILIYSFMTMQRDNVLEEINKIIQIKKEKELEKPILIAGGPHPSGNPKDAINMGFDYVIVGEGEITLPKLINKLKKEKIEERIIIGERVKNLDEYNEIYPMTPIEITRGCPFNCRFCQTPQIFGKEVRHRSIENIVKLVKNMGDLRFITPNAFCYGSKDGLKPNIEKLERLLRELSKVKGRLFFGTFPSEVRPEFIKKETIELVVEYCDNKYLHFGAQSGSDEMLRYIRRGHTVDDVLNAIDLCVEYGLIPKVDFIFGFPNENEHHRKESIELIKYIIKKNGKVHAHYFMPLPGTYFENSSPTPLDKETLKILGKLAQKGLISGSWGYQYMKNVNP</sequence>
<dbReference type="Pfam" id="PF04055">
    <property type="entry name" value="Radical_SAM"/>
    <property type="match status" value="1"/>
</dbReference>
<organism evidence="8">
    <name type="scientific">Methanotorris igneus (strain DSM 5666 / JCM 11834 / Kol 5)</name>
    <dbReference type="NCBI Taxonomy" id="880724"/>
    <lineage>
        <taxon>Archaea</taxon>
        <taxon>Methanobacteriati</taxon>
        <taxon>Methanobacteriota</taxon>
        <taxon>Methanomada group</taxon>
        <taxon>Methanococci</taxon>
        <taxon>Methanococcales</taxon>
        <taxon>Methanocaldococcaceae</taxon>
        <taxon>Methanotorris</taxon>
    </lineage>
</organism>
<keyword evidence="8" id="KW-1185">Reference proteome</keyword>
<proteinExistence type="predicted"/>
<evidence type="ECO:0000313" key="8">
    <source>
        <dbReference type="Proteomes" id="UP000009227"/>
    </source>
</evidence>
<dbReference type="InterPro" id="IPR023404">
    <property type="entry name" value="rSAM_horseshoe"/>
</dbReference>
<dbReference type="InterPro" id="IPR007197">
    <property type="entry name" value="rSAM"/>
</dbReference>
<dbReference type="EMBL" id="CP002737">
    <property type="protein sequence ID" value="AEF96848.1"/>
    <property type="molecule type" value="Genomic_DNA"/>
</dbReference>
<dbReference type="SFLD" id="SFLDS00029">
    <property type="entry name" value="Radical_SAM"/>
    <property type="match status" value="1"/>
</dbReference>
<evidence type="ECO:0000256" key="3">
    <source>
        <dbReference type="ARBA" id="ARBA00022723"/>
    </source>
</evidence>
<dbReference type="PANTHER" id="PTHR43409">
    <property type="entry name" value="ANAEROBIC MAGNESIUM-PROTOPORPHYRIN IX MONOMETHYL ESTER CYCLASE-RELATED"/>
    <property type="match status" value="1"/>
</dbReference>
<evidence type="ECO:0000256" key="1">
    <source>
        <dbReference type="ARBA" id="ARBA00001966"/>
    </source>
</evidence>
<dbReference type="GeneID" id="10644174"/>
<dbReference type="STRING" id="880724.Metig_1311"/>
<dbReference type="InterPro" id="IPR011060">
    <property type="entry name" value="RibuloseP-bd_barrel"/>
</dbReference>
<evidence type="ECO:0000256" key="2">
    <source>
        <dbReference type="ARBA" id="ARBA00022691"/>
    </source>
</evidence>
<dbReference type="InterPro" id="IPR023980">
    <property type="entry name" value="CHP04013_B12-bd/rSAM"/>
</dbReference>
<dbReference type="RefSeq" id="WP_013799445.1">
    <property type="nucleotide sequence ID" value="NC_015562.1"/>
</dbReference>
<evidence type="ECO:0000256" key="5">
    <source>
        <dbReference type="ARBA" id="ARBA00023014"/>
    </source>
</evidence>
<keyword evidence="4" id="KW-0408">Iron</keyword>
<evidence type="ECO:0000259" key="6">
    <source>
        <dbReference type="PROSITE" id="PS51918"/>
    </source>
</evidence>
<protein>
    <submittedName>
        <fullName evidence="7">Radical SAM domain protein</fullName>
    </submittedName>
</protein>
<dbReference type="NCBIfam" id="TIGR04013">
    <property type="entry name" value="B12_SAM_MJ_1487"/>
    <property type="match status" value="1"/>
</dbReference>
<keyword evidence="3" id="KW-0479">Metal-binding</keyword>
<dbReference type="Gene3D" id="3.80.30.20">
    <property type="entry name" value="tm_1862 like domain"/>
    <property type="match status" value="1"/>
</dbReference>
<dbReference type="GO" id="GO:0003824">
    <property type="term" value="F:catalytic activity"/>
    <property type="evidence" value="ECO:0007669"/>
    <property type="project" value="InterPro"/>
</dbReference>
<keyword evidence="2" id="KW-0949">S-adenosyl-L-methionine</keyword>
<accession>F6BEQ1</accession>
<dbReference type="GO" id="GO:0051536">
    <property type="term" value="F:iron-sulfur cluster binding"/>
    <property type="evidence" value="ECO:0007669"/>
    <property type="project" value="UniProtKB-KW"/>
</dbReference>
<dbReference type="Gene3D" id="3.40.50.280">
    <property type="entry name" value="Cobalamin-binding domain"/>
    <property type="match status" value="1"/>
</dbReference>
<dbReference type="SUPFAM" id="SSF102114">
    <property type="entry name" value="Radical SAM enzymes"/>
    <property type="match status" value="1"/>
</dbReference>
<dbReference type="Proteomes" id="UP000009227">
    <property type="component" value="Chromosome"/>
</dbReference>
<dbReference type="InterPro" id="IPR051198">
    <property type="entry name" value="BchE-like"/>
</dbReference>
<dbReference type="OrthoDB" id="2305at2157"/>
<dbReference type="HOGENOM" id="CLU_042889_0_0_2"/>
<dbReference type="CDD" id="cd02068">
    <property type="entry name" value="radical_SAM_B12_BD"/>
    <property type="match status" value="1"/>
</dbReference>
<dbReference type="InterPro" id="IPR006158">
    <property type="entry name" value="Cobalamin-bd"/>
</dbReference>
<dbReference type="Pfam" id="PF02310">
    <property type="entry name" value="B12-binding"/>
    <property type="match status" value="1"/>
</dbReference>
<dbReference type="KEGG" id="mig:Metig_1311"/>
<name>F6BEQ1_METIK</name>
<dbReference type="SFLD" id="SFLDG01082">
    <property type="entry name" value="B12-binding_domain_containing"/>
    <property type="match status" value="1"/>
</dbReference>
<feature type="domain" description="Radical SAM core" evidence="6">
    <location>
        <begin position="147"/>
        <end position="374"/>
    </location>
</feature>
<keyword evidence="5" id="KW-0411">Iron-sulfur</keyword>